<evidence type="ECO:0000313" key="8">
    <source>
        <dbReference type="EMBL" id="AEE96375.1"/>
    </source>
</evidence>
<dbReference type="STRING" id="697281.Mahau_1178"/>
<dbReference type="Pfam" id="PF07690">
    <property type="entry name" value="MFS_1"/>
    <property type="match status" value="1"/>
</dbReference>
<keyword evidence="2" id="KW-0813">Transport</keyword>
<evidence type="ECO:0000256" key="1">
    <source>
        <dbReference type="ARBA" id="ARBA00004651"/>
    </source>
</evidence>
<dbReference type="AlphaFoldDB" id="F3ZVL3"/>
<evidence type="ECO:0000313" key="9">
    <source>
        <dbReference type="Proteomes" id="UP000008457"/>
    </source>
</evidence>
<comment type="subcellular location">
    <subcellularLocation>
        <location evidence="1">Cell membrane</location>
        <topology evidence="1">Multi-pass membrane protein</topology>
    </subcellularLocation>
</comment>
<evidence type="ECO:0000256" key="6">
    <source>
        <dbReference type="SAM" id="Phobius"/>
    </source>
</evidence>
<dbReference type="KEGG" id="mas:Mahau_1178"/>
<dbReference type="GO" id="GO:0005886">
    <property type="term" value="C:plasma membrane"/>
    <property type="evidence" value="ECO:0007669"/>
    <property type="project" value="UniProtKB-SubCell"/>
</dbReference>
<feature type="transmembrane region" description="Helical" evidence="6">
    <location>
        <begin position="109"/>
        <end position="129"/>
    </location>
</feature>
<feature type="domain" description="Major facilitator superfamily (MFS) profile" evidence="7">
    <location>
        <begin position="14"/>
        <end position="405"/>
    </location>
</feature>
<organism evidence="8 9">
    <name type="scientific">Mahella australiensis (strain DSM 15567 / CIP 107919 / 50-1 BON)</name>
    <dbReference type="NCBI Taxonomy" id="697281"/>
    <lineage>
        <taxon>Bacteria</taxon>
        <taxon>Bacillati</taxon>
        <taxon>Bacillota</taxon>
        <taxon>Clostridia</taxon>
        <taxon>Thermoanaerobacterales</taxon>
        <taxon>Thermoanaerobacterales Family IV. Incertae Sedis</taxon>
        <taxon>Mahella</taxon>
    </lineage>
</organism>
<dbReference type="EMBL" id="CP002360">
    <property type="protein sequence ID" value="AEE96375.1"/>
    <property type="molecule type" value="Genomic_DNA"/>
</dbReference>
<sequence length="405" mass="45366">MQRRRHVYYDLRHNVRMNLYNGIASSIAMNLVIPFVGIFAMRLGANNFEVSLLSSLPALVAIIVTVPGSAFIDKINDKKRAIGILILSGRFFFVLMALVPFLPKHIRPMALVIVYALMNLPISIMSVAWQSFIADIIPLRQRSSVFAVRNIWISIASAVAVIAGGWLLDAIPFPTGYQIVFVIAFFAALFEWHYFISIRENKVTPAAKASQPQEDSLSIRDILNQALHEPTFSRFSITTLLYHFSWMMVWPVFTVYKVDVLGANNTWMSIYTLAGSMASVLFFRYWGRLADKKGNKLVLSLAAMGLGLTPLVWLFIHSLELAALADFVGGIFTAGFNLVFFNRVLEIVPDKGRTSYIAFVTTLVQVAATISPLVGIWLYESLGFAATMIITAIFRVIAGWLYFRL</sequence>
<keyword evidence="5 6" id="KW-0472">Membrane</keyword>
<keyword evidence="4 6" id="KW-1133">Transmembrane helix</keyword>
<dbReference type="GO" id="GO:0022857">
    <property type="term" value="F:transmembrane transporter activity"/>
    <property type="evidence" value="ECO:0007669"/>
    <property type="project" value="InterPro"/>
</dbReference>
<reference evidence="9" key="1">
    <citation type="submission" date="2010-11" db="EMBL/GenBank/DDBJ databases">
        <title>The complete genome of Mahella australiensis DSM 15567.</title>
        <authorList>
            <consortium name="US DOE Joint Genome Institute (JGI-PGF)"/>
            <person name="Lucas S."/>
            <person name="Copeland A."/>
            <person name="Lapidus A."/>
            <person name="Bruce D."/>
            <person name="Goodwin L."/>
            <person name="Pitluck S."/>
            <person name="Kyrpides N."/>
            <person name="Mavromatis K."/>
            <person name="Pagani I."/>
            <person name="Ivanova N."/>
            <person name="Teshima H."/>
            <person name="Brettin T."/>
            <person name="Detter J.C."/>
            <person name="Han C."/>
            <person name="Tapia R."/>
            <person name="Land M."/>
            <person name="Hauser L."/>
            <person name="Markowitz V."/>
            <person name="Cheng J.-F."/>
            <person name="Hugenholtz P."/>
            <person name="Woyke T."/>
            <person name="Wu D."/>
            <person name="Spring S."/>
            <person name="Pukall R."/>
            <person name="Steenblock K."/>
            <person name="Schneider S."/>
            <person name="Klenk H.-P."/>
            <person name="Eisen J.A."/>
        </authorList>
    </citation>
    <scope>NUCLEOTIDE SEQUENCE [LARGE SCALE GENOMIC DNA]</scope>
    <source>
        <strain evidence="9">DSM 15567 / CIP 107919 / 50-1 BON</strain>
    </source>
</reference>
<feature type="transmembrane region" description="Helical" evidence="6">
    <location>
        <begin position="20"/>
        <end position="40"/>
    </location>
</feature>
<dbReference type="RefSeq" id="WP_013780805.1">
    <property type="nucleotide sequence ID" value="NC_015520.1"/>
</dbReference>
<accession>F3ZVL3</accession>
<dbReference type="Proteomes" id="UP000008457">
    <property type="component" value="Chromosome"/>
</dbReference>
<dbReference type="InterPro" id="IPR036259">
    <property type="entry name" value="MFS_trans_sf"/>
</dbReference>
<feature type="transmembrane region" description="Helical" evidence="6">
    <location>
        <begin position="384"/>
        <end position="403"/>
    </location>
</feature>
<dbReference type="Gene3D" id="1.20.1250.20">
    <property type="entry name" value="MFS general substrate transporter like domains"/>
    <property type="match status" value="2"/>
</dbReference>
<evidence type="ECO:0000259" key="7">
    <source>
        <dbReference type="PROSITE" id="PS50850"/>
    </source>
</evidence>
<proteinExistence type="predicted"/>
<dbReference type="PANTHER" id="PTHR23526">
    <property type="entry name" value="INTEGRAL MEMBRANE TRANSPORT PROTEIN-RELATED"/>
    <property type="match status" value="1"/>
</dbReference>
<dbReference type="InterPro" id="IPR052528">
    <property type="entry name" value="Sugar_transport-like"/>
</dbReference>
<feature type="transmembrane region" description="Helical" evidence="6">
    <location>
        <begin position="177"/>
        <end position="196"/>
    </location>
</feature>
<feature type="transmembrane region" description="Helical" evidence="6">
    <location>
        <begin position="150"/>
        <end position="171"/>
    </location>
</feature>
<feature type="transmembrane region" description="Helical" evidence="6">
    <location>
        <begin position="84"/>
        <end position="103"/>
    </location>
</feature>
<gene>
    <name evidence="8" type="ordered locus">Mahau_1178</name>
</gene>
<dbReference type="eggNOG" id="COG2814">
    <property type="taxonomic scope" value="Bacteria"/>
</dbReference>
<keyword evidence="3 6" id="KW-0812">Transmembrane</keyword>
<dbReference type="SUPFAM" id="SSF103473">
    <property type="entry name" value="MFS general substrate transporter"/>
    <property type="match status" value="1"/>
</dbReference>
<dbReference type="PANTHER" id="PTHR23526:SF2">
    <property type="entry name" value="MAJOR FACILITATOR SUPERFAMILY (MFS) PROFILE DOMAIN-CONTAINING PROTEIN"/>
    <property type="match status" value="1"/>
</dbReference>
<dbReference type="InterPro" id="IPR011701">
    <property type="entry name" value="MFS"/>
</dbReference>
<dbReference type="HOGENOM" id="CLU_025379_1_0_9"/>
<reference evidence="8 9" key="2">
    <citation type="journal article" date="2011" name="Stand. Genomic Sci.">
        <title>Complete genome sequence of Mahella australiensis type strain (50-1 BON).</title>
        <authorList>
            <person name="Sikorski J."/>
            <person name="Teshima H."/>
            <person name="Nolan M."/>
            <person name="Lucas S."/>
            <person name="Hammon N."/>
            <person name="Deshpande S."/>
            <person name="Cheng J.F."/>
            <person name="Pitluck S."/>
            <person name="Liolios K."/>
            <person name="Pagani I."/>
            <person name="Ivanova N."/>
            <person name="Huntemann M."/>
            <person name="Mavromatis K."/>
            <person name="Ovchinikova G."/>
            <person name="Pati A."/>
            <person name="Tapia R."/>
            <person name="Han C."/>
            <person name="Goodwin L."/>
            <person name="Chen A."/>
            <person name="Palaniappan K."/>
            <person name="Land M."/>
            <person name="Hauser L."/>
            <person name="Ngatchou-Djao O.D."/>
            <person name="Rohde M."/>
            <person name="Pukall R."/>
            <person name="Spring S."/>
            <person name="Abt B."/>
            <person name="Goker M."/>
            <person name="Detter J.C."/>
            <person name="Woyke T."/>
            <person name="Bristow J."/>
            <person name="Markowitz V."/>
            <person name="Hugenholtz P."/>
            <person name="Eisen J.A."/>
            <person name="Kyrpides N.C."/>
            <person name="Klenk H.P."/>
            <person name="Lapidus A."/>
        </authorList>
    </citation>
    <scope>NUCLEOTIDE SEQUENCE [LARGE SCALE GENOMIC DNA]</scope>
    <source>
        <strain evidence="9">DSM 15567 / CIP 107919 / 50-1 BON</strain>
    </source>
</reference>
<dbReference type="PROSITE" id="PS50850">
    <property type="entry name" value="MFS"/>
    <property type="match status" value="1"/>
</dbReference>
<feature type="transmembrane region" description="Helical" evidence="6">
    <location>
        <begin position="298"/>
        <end position="316"/>
    </location>
</feature>
<feature type="transmembrane region" description="Helical" evidence="6">
    <location>
        <begin position="268"/>
        <end position="286"/>
    </location>
</feature>
<feature type="transmembrane region" description="Helical" evidence="6">
    <location>
        <begin position="356"/>
        <end position="378"/>
    </location>
</feature>
<evidence type="ECO:0000256" key="4">
    <source>
        <dbReference type="ARBA" id="ARBA00022989"/>
    </source>
</evidence>
<evidence type="ECO:0000256" key="5">
    <source>
        <dbReference type="ARBA" id="ARBA00023136"/>
    </source>
</evidence>
<name>F3ZVL3_MAHA5</name>
<protein>
    <submittedName>
        <fullName evidence="8">Major facilitator superfamily MFS_1</fullName>
    </submittedName>
</protein>
<dbReference type="InterPro" id="IPR020846">
    <property type="entry name" value="MFS_dom"/>
</dbReference>
<evidence type="ECO:0000256" key="2">
    <source>
        <dbReference type="ARBA" id="ARBA00022448"/>
    </source>
</evidence>
<keyword evidence="9" id="KW-1185">Reference proteome</keyword>
<evidence type="ECO:0000256" key="3">
    <source>
        <dbReference type="ARBA" id="ARBA00022692"/>
    </source>
</evidence>
<feature type="transmembrane region" description="Helical" evidence="6">
    <location>
        <begin position="52"/>
        <end position="72"/>
    </location>
</feature>
<feature type="transmembrane region" description="Helical" evidence="6">
    <location>
        <begin position="235"/>
        <end position="256"/>
    </location>
</feature>
<feature type="transmembrane region" description="Helical" evidence="6">
    <location>
        <begin position="322"/>
        <end position="344"/>
    </location>
</feature>